<keyword evidence="6 10" id="KW-0472">Membrane</keyword>
<evidence type="ECO:0000256" key="9">
    <source>
        <dbReference type="RuleBase" id="RU000688"/>
    </source>
</evidence>
<evidence type="ECO:0000256" key="4">
    <source>
        <dbReference type="ARBA" id="ARBA00022989"/>
    </source>
</evidence>
<dbReference type="RefSeq" id="XP_065647265.1">
    <property type="nucleotide sequence ID" value="XM_065791193.1"/>
</dbReference>
<sequence length="387" mass="44960">MITKAVKIIVLINLFSSINAAKRMLNATSCNTKTTELNLVIFYVLNFFIIVTVIGNALICIVIAMTPTFRKNTTYLLFFSLAVADMLVGAIIIPINTKRIYNNRLFCMSELACWISLILERTLSIASLTHLLVIGLERYLSLKFTFQYQKYATRNSTLISILCIWIYSFFWAFLGIFDWHSFEYKWTTVFSINYSKTKLKCNNGPKGNKAYFISSYILCFFIPIAVMIYTYSYVYRTAVRHLKAIEQHEIGGKRDKELKRKERQHKMVQSIVIVFIVYLICWLPNIITYFLHIFGKVTIGLHTFILVTEILPPFNSTTNPFIYVISNKQFRLRVCELLLGRKKERFEESLSKQRSFNDVSKIFSKFLKASDSSNSNLLNMSPQKIVK</sequence>
<evidence type="ECO:0000313" key="20">
    <source>
        <dbReference type="RefSeq" id="XP_065647268.1"/>
    </source>
</evidence>
<feature type="transmembrane region" description="Helical" evidence="10">
    <location>
        <begin position="75"/>
        <end position="95"/>
    </location>
</feature>
<feature type="transmembrane region" description="Helical" evidence="10">
    <location>
        <begin position="267"/>
        <end position="287"/>
    </location>
</feature>
<feature type="transmembrane region" description="Helical" evidence="10">
    <location>
        <begin position="40"/>
        <end position="63"/>
    </location>
</feature>
<evidence type="ECO:0000313" key="17">
    <source>
        <dbReference type="RefSeq" id="XP_065647265.1"/>
    </source>
</evidence>
<keyword evidence="3 9" id="KW-0812">Transmembrane</keyword>
<evidence type="ECO:0000313" key="18">
    <source>
        <dbReference type="RefSeq" id="XP_065647266.1"/>
    </source>
</evidence>
<name>A0ABM4BE88_HYDVU</name>
<keyword evidence="7 9" id="KW-0675">Receptor</keyword>
<dbReference type="RefSeq" id="XP_065647267.1">
    <property type="nucleotide sequence ID" value="XM_065791195.1"/>
</dbReference>
<dbReference type="RefSeq" id="XP_065647268.1">
    <property type="nucleotide sequence ID" value="XM_065791196.1"/>
</dbReference>
<evidence type="ECO:0000256" key="11">
    <source>
        <dbReference type="SAM" id="SignalP"/>
    </source>
</evidence>
<evidence type="ECO:0000256" key="2">
    <source>
        <dbReference type="ARBA" id="ARBA00022475"/>
    </source>
</evidence>
<dbReference type="PANTHER" id="PTHR24249:SF372">
    <property type="entry name" value="G-PROTEIN COUPLED RECEPTORS FAMILY 1 PROFILE DOMAIN-CONTAINING PROTEIN"/>
    <property type="match status" value="1"/>
</dbReference>
<comment type="similarity">
    <text evidence="9">Belongs to the G-protein coupled receptor 1 family.</text>
</comment>
<dbReference type="Gene3D" id="1.20.1070.10">
    <property type="entry name" value="Rhodopsin 7-helix transmembrane proteins"/>
    <property type="match status" value="1"/>
</dbReference>
<dbReference type="InterPro" id="IPR050569">
    <property type="entry name" value="TAAR"/>
</dbReference>
<feature type="transmembrane region" description="Helical" evidence="10">
    <location>
        <begin position="115"/>
        <end position="136"/>
    </location>
</feature>
<dbReference type="InterPro" id="IPR017452">
    <property type="entry name" value="GPCR_Rhodpsn_7TM"/>
</dbReference>
<dbReference type="PRINTS" id="PR00237">
    <property type="entry name" value="GPCRRHODOPSN"/>
</dbReference>
<evidence type="ECO:0000256" key="3">
    <source>
        <dbReference type="ARBA" id="ARBA00022692"/>
    </source>
</evidence>
<keyword evidence="13" id="KW-1185">Reference proteome</keyword>
<accession>A0ABM4BE88</accession>
<dbReference type="PROSITE" id="PS50262">
    <property type="entry name" value="G_PROTEIN_RECEP_F1_2"/>
    <property type="match status" value="1"/>
</dbReference>
<organism evidence="13 20">
    <name type="scientific">Hydra vulgaris</name>
    <name type="common">Hydra</name>
    <name type="synonym">Hydra attenuata</name>
    <dbReference type="NCBI Taxonomy" id="6087"/>
    <lineage>
        <taxon>Eukaryota</taxon>
        <taxon>Metazoa</taxon>
        <taxon>Cnidaria</taxon>
        <taxon>Hydrozoa</taxon>
        <taxon>Hydroidolina</taxon>
        <taxon>Anthoathecata</taxon>
        <taxon>Aplanulata</taxon>
        <taxon>Hydridae</taxon>
        <taxon>Hydra</taxon>
    </lineage>
</organism>
<keyword evidence="2" id="KW-1003">Cell membrane</keyword>
<protein>
    <submittedName>
        <fullName evidence="14 15">D(1) dopamine receptor isoform X2</fullName>
    </submittedName>
</protein>
<evidence type="ECO:0000313" key="14">
    <source>
        <dbReference type="RefSeq" id="XP_065647262.1"/>
    </source>
</evidence>
<evidence type="ECO:0000256" key="5">
    <source>
        <dbReference type="ARBA" id="ARBA00023040"/>
    </source>
</evidence>
<gene>
    <name evidence="14 15 16 17 18 19 20 21" type="primary">LOC105850945</name>
</gene>
<dbReference type="RefSeq" id="XP_065647263.1">
    <property type="nucleotide sequence ID" value="XM_065791191.1"/>
</dbReference>
<evidence type="ECO:0000313" key="13">
    <source>
        <dbReference type="Proteomes" id="UP001652625"/>
    </source>
</evidence>
<comment type="subcellular location">
    <subcellularLocation>
        <location evidence="1">Cell membrane</location>
        <topology evidence="1">Multi-pass membrane protein</topology>
    </subcellularLocation>
</comment>
<evidence type="ECO:0000313" key="19">
    <source>
        <dbReference type="RefSeq" id="XP_065647267.1"/>
    </source>
</evidence>
<dbReference type="GeneID" id="105850945"/>
<evidence type="ECO:0000313" key="21">
    <source>
        <dbReference type="RefSeq" id="XP_065647269.1"/>
    </source>
</evidence>
<proteinExistence type="inferred from homology"/>
<evidence type="ECO:0000256" key="7">
    <source>
        <dbReference type="ARBA" id="ARBA00023170"/>
    </source>
</evidence>
<evidence type="ECO:0000256" key="1">
    <source>
        <dbReference type="ARBA" id="ARBA00004651"/>
    </source>
</evidence>
<feature type="domain" description="G-protein coupled receptors family 1 profile" evidence="12">
    <location>
        <begin position="55"/>
        <end position="323"/>
    </location>
</feature>
<dbReference type="PROSITE" id="PS00237">
    <property type="entry name" value="G_PROTEIN_RECEP_F1_1"/>
    <property type="match status" value="1"/>
</dbReference>
<evidence type="ECO:0000256" key="6">
    <source>
        <dbReference type="ARBA" id="ARBA00023136"/>
    </source>
</evidence>
<dbReference type="RefSeq" id="XP_065647266.1">
    <property type="nucleotide sequence ID" value="XM_065791194.1"/>
</dbReference>
<feature type="signal peptide" evidence="11">
    <location>
        <begin position="1"/>
        <end position="20"/>
    </location>
</feature>
<evidence type="ECO:0000256" key="8">
    <source>
        <dbReference type="ARBA" id="ARBA00023224"/>
    </source>
</evidence>
<feature type="transmembrane region" description="Helical" evidence="10">
    <location>
        <begin position="157"/>
        <end position="177"/>
    </location>
</feature>
<keyword evidence="5 9" id="KW-0297">G-protein coupled receptor</keyword>
<dbReference type="SMART" id="SM01381">
    <property type="entry name" value="7TM_GPCR_Srsx"/>
    <property type="match status" value="1"/>
</dbReference>
<evidence type="ECO:0000313" key="15">
    <source>
        <dbReference type="RefSeq" id="XP_065647263.1"/>
    </source>
</evidence>
<dbReference type="Proteomes" id="UP001652625">
    <property type="component" value="Chromosome 02"/>
</dbReference>
<reference evidence="13 14" key="1">
    <citation type="submission" date="2025-05" db="UniProtKB">
        <authorList>
            <consortium name="RefSeq"/>
        </authorList>
    </citation>
    <scope>NUCLEOTIDE SEQUENCE [LARGE SCALE GENOMIC DNA]</scope>
</reference>
<dbReference type="RefSeq" id="XP_065647262.1">
    <property type="nucleotide sequence ID" value="XM_065791190.1"/>
</dbReference>
<dbReference type="RefSeq" id="XP_065647269.1">
    <property type="nucleotide sequence ID" value="XM_065791197.1"/>
</dbReference>
<dbReference type="PANTHER" id="PTHR24249">
    <property type="entry name" value="HISTAMINE RECEPTOR-RELATED G-PROTEIN COUPLED RECEPTOR"/>
    <property type="match status" value="1"/>
</dbReference>
<keyword evidence="4 10" id="KW-1133">Transmembrane helix</keyword>
<dbReference type="RefSeq" id="XP_065647264.1">
    <property type="nucleotide sequence ID" value="XM_065791192.1"/>
</dbReference>
<feature type="chain" id="PRO_5045025828" evidence="11">
    <location>
        <begin position="21"/>
        <end position="387"/>
    </location>
</feature>
<keyword evidence="11" id="KW-0732">Signal</keyword>
<dbReference type="Pfam" id="PF00001">
    <property type="entry name" value="7tm_1"/>
    <property type="match status" value="1"/>
</dbReference>
<keyword evidence="8 9" id="KW-0807">Transducer</keyword>
<feature type="transmembrane region" description="Helical" evidence="10">
    <location>
        <begin position="213"/>
        <end position="234"/>
    </location>
</feature>
<evidence type="ECO:0000313" key="16">
    <source>
        <dbReference type="RefSeq" id="XP_065647264.1"/>
    </source>
</evidence>
<evidence type="ECO:0000256" key="10">
    <source>
        <dbReference type="SAM" id="Phobius"/>
    </source>
</evidence>
<dbReference type="InterPro" id="IPR000276">
    <property type="entry name" value="GPCR_Rhodpsn"/>
</dbReference>
<evidence type="ECO:0000259" key="12">
    <source>
        <dbReference type="PROSITE" id="PS50262"/>
    </source>
</evidence>
<dbReference type="SUPFAM" id="SSF81321">
    <property type="entry name" value="Family A G protein-coupled receptor-like"/>
    <property type="match status" value="1"/>
</dbReference>